<evidence type="ECO:0000256" key="2">
    <source>
        <dbReference type="ARBA" id="ARBA00013050"/>
    </source>
</evidence>
<feature type="domain" description="CoA carboxyltransferase N-terminal" evidence="9">
    <location>
        <begin position="39"/>
        <end position="333"/>
    </location>
</feature>
<evidence type="ECO:0000256" key="8">
    <source>
        <dbReference type="SAM" id="MobiDB-lite"/>
    </source>
</evidence>
<comment type="catalytic activity">
    <reaction evidence="6">
        <text>butanoyl-CoA + hydrogencarbonate + ATP = (2S)-ethylmalonyl-CoA + ADP + phosphate + H(+)</text>
        <dbReference type="Rhea" id="RHEA:59520"/>
        <dbReference type="ChEBI" id="CHEBI:15378"/>
        <dbReference type="ChEBI" id="CHEBI:17544"/>
        <dbReference type="ChEBI" id="CHEBI:30616"/>
        <dbReference type="ChEBI" id="CHEBI:43474"/>
        <dbReference type="ChEBI" id="CHEBI:57371"/>
        <dbReference type="ChEBI" id="CHEBI:60909"/>
        <dbReference type="ChEBI" id="CHEBI:456216"/>
    </reaction>
    <physiologicalReaction direction="left-to-right" evidence="6">
        <dbReference type="Rhea" id="RHEA:59521"/>
    </physiologicalReaction>
</comment>
<dbReference type="PANTHER" id="PTHR43842:SF2">
    <property type="entry name" value="PROPIONYL-COA CARBOXYLASE BETA CHAIN, MITOCHONDRIAL"/>
    <property type="match status" value="1"/>
</dbReference>
<accession>A0A0D2A256</accession>
<dbReference type="Pfam" id="PF01039">
    <property type="entry name" value="Carboxyl_trans"/>
    <property type="match status" value="1"/>
</dbReference>
<evidence type="ECO:0000256" key="5">
    <source>
        <dbReference type="ARBA" id="ARBA00042797"/>
    </source>
</evidence>
<evidence type="ECO:0000256" key="4">
    <source>
        <dbReference type="ARBA" id="ARBA00041138"/>
    </source>
</evidence>
<protein>
    <recommendedName>
        <fullName evidence="4">Propionyl-CoA carboxylase beta chain, mitochondrial</fullName>
        <ecNumber evidence="2">6.4.1.3</ecNumber>
    </recommendedName>
    <alternativeName>
        <fullName evidence="5">Propanoyl-CoA:carbon dioxide ligase subunit beta</fullName>
    </alternativeName>
</protein>
<keyword evidence="12" id="KW-1185">Reference proteome</keyword>
<dbReference type="AlphaFoldDB" id="A0A0D2A256"/>
<evidence type="ECO:0000256" key="3">
    <source>
        <dbReference type="ARBA" id="ARBA00038567"/>
    </source>
</evidence>
<dbReference type="GeneID" id="27316086"/>
<dbReference type="EMBL" id="KN847564">
    <property type="protein sequence ID" value="KIW00405.1"/>
    <property type="molecule type" value="Genomic_DNA"/>
</dbReference>
<feature type="domain" description="CoA carboxyltransferase C-terminal" evidence="10">
    <location>
        <begin position="337"/>
        <end position="583"/>
    </location>
</feature>
<evidence type="ECO:0000313" key="11">
    <source>
        <dbReference type="EMBL" id="KIW00405.1"/>
    </source>
</evidence>
<dbReference type="HOGENOM" id="CLU_018822_6_1_1"/>
<dbReference type="EC" id="6.4.1.3" evidence="2"/>
<evidence type="ECO:0000259" key="10">
    <source>
        <dbReference type="PROSITE" id="PS50989"/>
    </source>
</evidence>
<feature type="region of interest" description="Disordered" evidence="8">
    <location>
        <begin position="1"/>
        <end position="39"/>
    </location>
</feature>
<proteinExistence type="predicted"/>
<sequence length="594" mass="65173">MPANKDSAIKRLNQISSHIKTDSQSKGGKGKNTRGSSLPADWSDVLNELEVIKKFARTPKYETTGYKRQKESGKLWVRERIELLLDPGSFEEVGSAAGTAVWMRNPDQTGTITEQEKEVIKDFTPSNNVQGFGKIRGRRVMLTADDFTLRAGHADGALMPKTLYMEKLCVHLKIPMIKLVDGASGGGSITSYREHKASYLPELELLSWLASIAGPKFSNKTDMSQMKELDLGIPQCAAVVGTAVGLGAARAAVSHFSVIAADIGSLFNAGPKIVEGATFEEDLSFDALGGPRIHCSNGVIDNIAPDEKGCYDQIAQFLSYVPNHGGILPPVLPGDDDPNRLCPELRTAIPRRAQRMYEVRPIIESLVDKGSFFEIGPYWGNTVVVGLARLGGRPVGIFADDPMNNAGALDTAGSQKYSKHLRRCDVMGLPIVQLVDIPGFAVGTVAERSGVMKWGLEMYKTLFSTTIPIFTVITRRCYGIGGAILVANRDPNTRVAWPSGNWGSIPLDGGIEVNHRAELKRAGDKRDELYARLEAEYMNLQNPVRTANRFGVEEIIDPAKTRSIICRWAKHMYENNLIERLQQRACGNIKPSFR</sequence>
<organism evidence="11 12">
    <name type="scientific">Verruconis gallopava</name>
    <dbReference type="NCBI Taxonomy" id="253628"/>
    <lineage>
        <taxon>Eukaryota</taxon>
        <taxon>Fungi</taxon>
        <taxon>Dikarya</taxon>
        <taxon>Ascomycota</taxon>
        <taxon>Pezizomycotina</taxon>
        <taxon>Dothideomycetes</taxon>
        <taxon>Pleosporomycetidae</taxon>
        <taxon>Venturiales</taxon>
        <taxon>Sympoventuriaceae</taxon>
        <taxon>Verruconis</taxon>
    </lineage>
</organism>
<dbReference type="InterPro" id="IPR029045">
    <property type="entry name" value="ClpP/crotonase-like_dom_sf"/>
</dbReference>
<evidence type="ECO:0000256" key="6">
    <source>
        <dbReference type="ARBA" id="ARBA00048208"/>
    </source>
</evidence>
<dbReference type="OrthoDB" id="439921at2759"/>
<dbReference type="GO" id="GO:0006552">
    <property type="term" value="P:L-leucine catabolic process"/>
    <property type="evidence" value="ECO:0007669"/>
    <property type="project" value="UniProtKB-UniPathway"/>
</dbReference>
<dbReference type="InterPro" id="IPR034733">
    <property type="entry name" value="AcCoA_carboxyl_beta"/>
</dbReference>
<comment type="catalytic activity">
    <reaction evidence="7">
        <text>propanoyl-CoA + hydrogencarbonate + ATP = (S)-methylmalonyl-CoA + ADP + phosphate + H(+)</text>
        <dbReference type="Rhea" id="RHEA:23720"/>
        <dbReference type="ChEBI" id="CHEBI:15378"/>
        <dbReference type="ChEBI" id="CHEBI:17544"/>
        <dbReference type="ChEBI" id="CHEBI:30616"/>
        <dbReference type="ChEBI" id="CHEBI:43474"/>
        <dbReference type="ChEBI" id="CHEBI:57327"/>
        <dbReference type="ChEBI" id="CHEBI:57392"/>
        <dbReference type="ChEBI" id="CHEBI:456216"/>
        <dbReference type="EC" id="6.4.1.3"/>
    </reaction>
    <physiologicalReaction direction="left-to-right" evidence="7">
        <dbReference type="Rhea" id="RHEA:23721"/>
    </physiologicalReaction>
</comment>
<dbReference type="STRING" id="253628.A0A0D2A256"/>
<evidence type="ECO:0000313" key="12">
    <source>
        <dbReference type="Proteomes" id="UP000053259"/>
    </source>
</evidence>
<dbReference type="Proteomes" id="UP000053259">
    <property type="component" value="Unassembled WGS sequence"/>
</dbReference>
<dbReference type="GO" id="GO:0004658">
    <property type="term" value="F:propionyl-CoA carboxylase activity"/>
    <property type="evidence" value="ECO:0007669"/>
    <property type="project" value="UniProtKB-EC"/>
</dbReference>
<dbReference type="InParanoid" id="A0A0D2A256"/>
<comment type="subunit">
    <text evidence="3">The holoenzyme is a dodecamer composed of 6 PCCA/alpha subunits and 6 PCCB/beta subunits.</text>
</comment>
<dbReference type="Gene3D" id="3.90.226.10">
    <property type="entry name" value="2-enoyl-CoA Hydratase, Chain A, domain 1"/>
    <property type="match status" value="2"/>
</dbReference>
<dbReference type="SUPFAM" id="SSF52096">
    <property type="entry name" value="ClpP/crotonase"/>
    <property type="match status" value="2"/>
</dbReference>
<dbReference type="InterPro" id="IPR011762">
    <property type="entry name" value="COA_CT_N"/>
</dbReference>
<dbReference type="RefSeq" id="XP_016210274.1">
    <property type="nucleotide sequence ID" value="XM_016361968.1"/>
</dbReference>
<dbReference type="InterPro" id="IPR011763">
    <property type="entry name" value="COA_CT_C"/>
</dbReference>
<dbReference type="VEuPathDB" id="FungiDB:PV09_08113"/>
<dbReference type="InterPro" id="IPR051047">
    <property type="entry name" value="AccD/PCCB"/>
</dbReference>
<comment type="pathway">
    <text evidence="1">Metabolic intermediate metabolism; propanoyl-CoA degradation; succinyl-CoA from propanoyl-CoA: step 1/3.</text>
</comment>
<evidence type="ECO:0000256" key="1">
    <source>
        <dbReference type="ARBA" id="ARBA00005060"/>
    </source>
</evidence>
<gene>
    <name evidence="11" type="ORF">PV09_08113</name>
</gene>
<evidence type="ECO:0000256" key="7">
    <source>
        <dbReference type="ARBA" id="ARBA00049495"/>
    </source>
</evidence>
<evidence type="ECO:0000259" key="9">
    <source>
        <dbReference type="PROSITE" id="PS50980"/>
    </source>
</evidence>
<feature type="compositionally biased region" description="Polar residues" evidence="8">
    <location>
        <begin position="13"/>
        <end position="26"/>
    </location>
</feature>
<dbReference type="UniPathway" id="UPA00363">
    <property type="reaction ID" value="UER00861"/>
</dbReference>
<name>A0A0D2A256_9PEZI</name>
<dbReference type="PROSITE" id="PS50989">
    <property type="entry name" value="COA_CT_CTER"/>
    <property type="match status" value="1"/>
</dbReference>
<dbReference type="PROSITE" id="PS50980">
    <property type="entry name" value="COA_CT_NTER"/>
    <property type="match status" value="1"/>
</dbReference>
<reference evidence="11 12" key="1">
    <citation type="submission" date="2015-01" db="EMBL/GenBank/DDBJ databases">
        <title>The Genome Sequence of Ochroconis gallopava CBS43764.</title>
        <authorList>
            <consortium name="The Broad Institute Genomics Platform"/>
            <person name="Cuomo C."/>
            <person name="de Hoog S."/>
            <person name="Gorbushina A."/>
            <person name="Stielow B."/>
            <person name="Teixiera M."/>
            <person name="Abouelleil A."/>
            <person name="Chapman S.B."/>
            <person name="Priest M."/>
            <person name="Young S.K."/>
            <person name="Wortman J."/>
            <person name="Nusbaum C."/>
            <person name="Birren B."/>
        </authorList>
    </citation>
    <scope>NUCLEOTIDE SEQUENCE [LARGE SCALE GENOMIC DNA]</scope>
    <source>
        <strain evidence="11 12">CBS 43764</strain>
    </source>
</reference>
<dbReference type="PANTHER" id="PTHR43842">
    <property type="entry name" value="PROPIONYL-COA CARBOXYLASE BETA CHAIN"/>
    <property type="match status" value="1"/>
</dbReference>